<reference evidence="1 2" key="1">
    <citation type="journal article" date="2022" name="Plant J.">
        <title>Chromosome-level genome of Camellia lanceoleosa provides a valuable resource for understanding genome evolution and self-incompatibility.</title>
        <authorList>
            <person name="Gong W."/>
            <person name="Xiao S."/>
            <person name="Wang L."/>
            <person name="Liao Z."/>
            <person name="Chang Y."/>
            <person name="Mo W."/>
            <person name="Hu G."/>
            <person name="Li W."/>
            <person name="Zhao G."/>
            <person name="Zhu H."/>
            <person name="Hu X."/>
            <person name="Ji K."/>
            <person name="Xiang X."/>
            <person name="Song Q."/>
            <person name="Yuan D."/>
            <person name="Jin S."/>
            <person name="Zhang L."/>
        </authorList>
    </citation>
    <scope>NUCLEOTIDE SEQUENCE [LARGE SCALE GENOMIC DNA]</scope>
    <source>
        <strain evidence="1">SQ_2022a</strain>
    </source>
</reference>
<protein>
    <submittedName>
        <fullName evidence="1">Phosphatidylinositol 4-kinase alpha 1</fullName>
    </submittedName>
</protein>
<evidence type="ECO:0000313" key="1">
    <source>
        <dbReference type="EMBL" id="KAI8028185.1"/>
    </source>
</evidence>
<dbReference type="EMBL" id="CM045760">
    <property type="protein sequence ID" value="KAI8028185.1"/>
    <property type="molecule type" value="Genomic_DNA"/>
</dbReference>
<sequence length="1234" mass="135282">MGMEPLIELCDLIAQKPDQFADKLTWMCGRCIQPESLLAGSPRVSRAQLNAVVALARFLSKCPNHIDQRPEYVVSEFLRSIPASYNQSFWPESFGTDSITSFYADFLGYVSKATELSSDFATDVAEFMGDIVMSAVGNESGDLRISRAFLRALSQSFLPILISDADKLVAYLLDHFVSDVPNSFQSSPIIASPQNHVSGSSSSSASRESAMNGYSVTWKSSVDQLVTSIGSVGFNDGGGNAAGYKQLVVTFEGSLWRLEKQEIAFKLIAHILDKVFIDTKLLDQVMIIAKEQLQSMSAFLKIRKNDWNEQGTVLKARINTKLSVFQAAARLKIKSLASLNCDGKSSKKLLLSTLALLVDNAEACLFSVWRKLRTCEELFNSLLSGITQIAITRGGQLLRVLLIRLKPLVLATCAQADTWGNSQGAMFESVLKTSCEIIEFGWSKDRSPVDSFIMGLATSIRERNDYEEENGKEKQPAPVVQLNVIRLLADLNVSVKKPEVLDAVSRIASLGFEKSYRETIVLMTRSYLSKLSSIGSAESKTLAPEATTERVETLPAGFLLIASALSSSKLRSDYRHRLLSLCSDVGLAAESKSGRSGADLLGPLLPAVAEICSDFVPSVDVEPSVLKFFQNLWFYIALFGLAPPIMKTEVPMKSVSTTLNSVGSMGVIALQAVGGPYMWNTQWSSAVQRISQGTPPLVVSSVKWLEDELELKALHNPGSQRGSGNEKAAVTQRTALSAALGGRVEVAAMSGISGLCLTAIVHRAFETAVLWLEDRTSGAGNEAKIRESTLYAHACFLINNMAQREDQIRDISVNLLTRLRDKFPQILWNSSCLDSLLFSVHNDPPQLLYMILHGWLMFALCTKELFGNGLLFHFHMLHALARVFFSGTKTANIPAVMAAAAAASGANLKLMEAFNLEVLNTGVVSATVKCNHAGEIVGMRRLYESIGGVQPDTSQTGFGLGINLQKLRSGVFSQQPAQQNDAFNEIMLTKFVRLLQQFVNIAEKGGEVDKSSFRETCSQATALLLSNLLFTTFTSSLLVSSDISTPEAMETGIFIWTWLVSAAPQLGSLVLAELVDAWLWTIVMKQGLFASEVRYYGPAAKLRPHLAPGEPEMPPEKDPVQQIIAHRLWLGFLLTALSLCFVYTLMNLARALKYPQATVNGNVVRHESVEQLLLLGRMLQGTTKLPWNFSRHPAGTGTFFTLMLLGLKFSSCQSQGNLQNFRTGLQLLEDRIYR</sequence>
<evidence type="ECO:0000313" key="2">
    <source>
        <dbReference type="Proteomes" id="UP001060215"/>
    </source>
</evidence>
<dbReference type="Proteomes" id="UP001060215">
    <property type="component" value="Chromosome 3"/>
</dbReference>
<accession>A0ACC0ITC3</accession>
<gene>
    <name evidence="1" type="ORF">LOK49_LG02G03612</name>
</gene>
<comment type="caution">
    <text evidence="1">The sequence shown here is derived from an EMBL/GenBank/DDBJ whole genome shotgun (WGS) entry which is preliminary data.</text>
</comment>
<proteinExistence type="predicted"/>
<name>A0ACC0ITC3_9ERIC</name>
<organism evidence="1 2">
    <name type="scientific">Camellia lanceoleosa</name>
    <dbReference type="NCBI Taxonomy" id="1840588"/>
    <lineage>
        <taxon>Eukaryota</taxon>
        <taxon>Viridiplantae</taxon>
        <taxon>Streptophyta</taxon>
        <taxon>Embryophyta</taxon>
        <taxon>Tracheophyta</taxon>
        <taxon>Spermatophyta</taxon>
        <taxon>Magnoliopsida</taxon>
        <taxon>eudicotyledons</taxon>
        <taxon>Gunneridae</taxon>
        <taxon>Pentapetalae</taxon>
        <taxon>asterids</taxon>
        <taxon>Ericales</taxon>
        <taxon>Theaceae</taxon>
        <taxon>Camellia</taxon>
    </lineage>
</organism>
<keyword evidence="2" id="KW-1185">Reference proteome</keyword>